<evidence type="ECO:0000256" key="9">
    <source>
        <dbReference type="ARBA" id="ARBA00023136"/>
    </source>
</evidence>
<keyword evidence="9 10" id="KW-0472">Membrane</keyword>
<reference evidence="11" key="1">
    <citation type="submission" date="2018-08" db="EMBL/GenBank/DDBJ databases">
        <title>Draft genome sequence of azole-resistant Aspergillus thermomutatus (Neosartorya pseudofischeri) strain HMR AF 39, isolated from a human nasal aspirate.</title>
        <authorList>
            <person name="Parent-Michaud M."/>
            <person name="Dufresne P.J."/>
            <person name="Fournier E."/>
            <person name="Martineau C."/>
            <person name="Moreira S."/>
            <person name="Perkins V."/>
            <person name="De Repentigny L."/>
            <person name="Dufresne S.F."/>
        </authorList>
    </citation>
    <scope>NUCLEOTIDE SEQUENCE [LARGE SCALE GENOMIC DNA]</scope>
    <source>
        <strain evidence="11">HMR AF 39</strain>
    </source>
</reference>
<dbReference type="PANTHER" id="PTHR31646:SF1">
    <property type="entry name" value="ALPHA-1,2-MANNOSYLTRANSFERASE MNN2"/>
    <property type="match status" value="1"/>
</dbReference>
<proteinExistence type="inferred from homology"/>
<dbReference type="Pfam" id="PF11051">
    <property type="entry name" value="Mannosyl_trans3"/>
    <property type="match status" value="2"/>
</dbReference>
<dbReference type="SUPFAM" id="SSF53448">
    <property type="entry name" value="Nucleotide-diphospho-sugar transferases"/>
    <property type="match status" value="1"/>
</dbReference>
<evidence type="ECO:0000256" key="3">
    <source>
        <dbReference type="ARBA" id="ARBA00009105"/>
    </source>
</evidence>
<keyword evidence="4" id="KW-0808">Transferase</keyword>
<evidence type="ECO:0008006" key="13">
    <source>
        <dbReference type="Google" id="ProtNLM"/>
    </source>
</evidence>
<comment type="pathway">
    <text evidence="2">Protein modification; protein glycosylation.</text>
</comment>
<keyword evidence="8" id="KW-0333">Golgi apparatus</keyword>
<comment type="subcellular location">
    <subcellularLocation>
        <location evidence="1">Golgi apparatus membrane</location>
        <topology evidence="1">Single-pass type II membrane protein</topology>
    </subcellularLocation>
</comment>
<evidence type="ECO:0000256" key="2">
    <source>
        <dbReference type="ARBA" id="ARBA00004922"/>
    </source>
</evidence>
<evidence type="ECO:0000256" key="1">
    <source>
        <dbReference type="ARBA" id="ARBA00004323"/>
    </source>
</evidence>
<evidence type="ECO:0000256" key="4">
    <source>
        <dbReference type="ARBA" id="ARBA00022679"/>
    </source>
</evidence>
<evidence type="ECO:0000256" key="6">
    <source>
        <dbReference type="ARBA" id="ARBA00022968"/>
    </source>
</evidence>
<dbReference type="STRING" id="41047.A0A397HTK4"/>
<dbReference type="EMBL" id="NKHU02000011">
    <property type="protein sequence ID" value="RHZ66515.1"/>
    <property type="molecule type" value="Genomic_DNA"/>
</dbReference>
<organism evidence="11 12">
    <name type="scientific">Aspergillus thermomutatus</name>
    <name type="common">Neosartorya pseudofischeri</name>
    <dbReference type="NCBI Taxonomy" id="41047"/>
    <lineage>
        <taxon>Eukaryota</taxon>
        <taxon>Fungi</taxon>
        <taxon>Dikarya</taxon>
        <taxon>Ascomycota</taxon>
        <taxon>Pezizomycotina</taxon>
        <taxon>Eurotiomycetes</taxon>
        <taxon>Eurotiomycetidae</taxon>
        <taxon>Eurotiales</taxon>
        <taxon>Aspergillaceae</taxon>
        <taxon>Aspergillus</taxon>
        <taxon>Aspergillus subgen. Fumigati</taxon>
    </lineage>
</organism>
<comment type="similarity">
    <text evidence="3">Belongs to the MNN1/MNT family.</text>
</comment>
<feature type="transmembrane region" description="Helical" evidence="10">
    <location>
        <begin position="12"/>
        <end position="29"/>
    </location>
</feature>
<keyword evidence="5 10" id="KW-0812">Transmembrane</keyword>
<evidence type="ECO:0000313" key="12">
    <source>
        <dbReference type="Proteomes" id="UP000215305"/>
    </source>
</evidence>
<dbReference type="VEuPathDB" id="FungiDB:CDV56_109127"/>
<keyword evidence="6" id="KW-0735">Signal-anchor</keyword>
<dbReference type="InterPro" id="IPR029044">
    <property type="entry name" value="Nucleotide-diphossugar_trans"/>
</dbReference>
<dbReference type="Proteomes" id="UP000215305">
    <property type="component" value="Unassembled WGS sequence"/>
</dbReference>
<accession>A0A397HTK4</accession>
<evidence type="ECO:0000256" key="7">
    <source>
        <dbReference type="ARBA" id="ARBA00022989"/>
    </source>
</evidence>
<sequence length="499" mass="56195">MATFRFGRLRSLLLAMGAIFLISTFYLYWTPAPASVVPSTAFEVPLTERQIAFWKALKPILEKNSPNCPSPVARADAHAVHFDATSTDPRPDLTLLKDDDRKAMEEAHANYVRDIRISKKLRSPHTAGKRGLVSTAGNSYLPVFVSSLRMLRRTGSTLPVELYMKDATEYEKKICEDVLPDLGAKCLILSEIVGKNPIAHYQLKVFAILFSSFEEIIWMDADCFPLHKPEELLDAEPFKTNGLVTWPDFWASTASPAYFELSRQPTPPMSARQSSETGVFLVSKEIHLTTLLLAAYYNYYGPSHYFRLLSQGAPGEGDKETFLQAATALGEPFYAVSERVQALGHWKPDGQGLSGSAMAQVDPAEDYALISQDKRRVIDPSVAKAPRVFFIHAHYPKFNPAENLFGAKWETGPTLKADGSDGRAWTAPEDVVSRFGYDVERNYWEEIKWVSCDPKTEFRTWENKAEVCQRVESYWQNVFAEPHEDDPKFTDEVEQPQGS</sequence>
<protein>
    <recommendedName>
        <fullName evidence="13">Alpha-1,2-mannosyltransferase</fullName>
    </recommendedName>
</protein>
<evidence type="ECO:0000256" key="5">
    <source>
        <dbReference type="ARBA" id="ARBA00022692"/>
    </source>
</evidence>
<comment type="caution">
    <text evidence="11">The sequence shown here is derived from an EMBL/GenBank/DDBJ whole genome shotgun (WGS) entry which is preliminary data.</text>
</comment>
<dbReference type="OrthoDB" id="4484309at2759"/>
<dbReference type="InterPro" id="IPR022751">
    <property type="entry name" value="Alpha_mannosyltransferase"/>
</dbReference>
<dbReference type="GO" id="GO:0046354">
    <property type="term" value="P:mannan biosynthetic process"/>
    <property type="evidence" value="ECO:0007669"/>
    <property type="project" value="TreeGrafter"/>
</dbReference>
<dbReference type="PANTHER" id="PTHR31646">
    <property type="entry name" value="ALPHA-1,2-MANNOSYLTRANSFERASE MNN2"/>
    <property type="match status" value="1"/>
</dbReference>
<name>A0A397HTK4_ASPTH</name>
<dbReference type="RefSeq" id="XP_026618293.1">
    <property type="nucleotide sequence ID" value="XM_026762746.1"/>
</dbReference>
<keyword evidence="7 10" id="KW-1133">Transmembrane helix</keyword>
<evidence type="ECO:0000313" key="11">
    <source>
        <dbReference type="EMBL" id="RHZ66515.1"/>
    </source>
</evidence>
<keyword evidence="12" id="KW-1185">Reference proteome</keyword>
<dbReference type="GO" id="GO:0000026">
    <property type="term" value="F:alpha-1,2-mannosyltransferase activity"/>
    <property type="evidence" value="ECO:0007669"/>
    <property type="project" value="TreeGrafter"/>
</dbReference>
<evidence type="ECO:0000256" key="10">
    <source>
        <dbReference type="SAM" id="Phobius"/>
    </source>
</evidence>
<dbReference type="GO" id="GO:0000139">
    <property type="term" value="C:Golgi membrane"/>
    <property type="evidence" value="ECO:0007669"/>
    <property type="project" value="UniProtKB-SubCell"/>
</dbReference>
<dbReference type="GeneID" id="38131101"/>
<dbReference type="AlphaFoldDB" id="A0A397HTK4"/>
<evidence type="ECO:0000256" key="8">
    <source>
        <dbReference type="ARBA" id="ARBA00023034"/>
    </source>
</evidence>
<gene>
    <name evidence="11" type="ORF">CDV56_109127</name>
</gene>